<dbReference type="GO" id="GO:0005524">
    <property type="term" value="F:ATP binding"/>
    <property type="evidence" value="ECO:0007669"/>
    <property type="project" value="UniProtKB-KW"/>
</dbReference>
<feature type="transmembrane region" description="Helical" evidence="10">
    <location>
        <begin position="46"/>
        <end position="68"/>
    </location>
</feature>
<keyword evidence="8" id="KW-0902">Two-component regulatory system</keyword>
<dbReference type="Proteomes" id="UP000245697">
    <property type="component" value="Unassembled WGS sequence"/>
</dbReference>
<evidence type="ECO:0000256" key="10">
    <source>
        <dbReference type="SAM" id="Phobius"/>
    </source>
</evidence>
<evidence type="ECO:0000256" key="5">
    <source>
        <dbReference type="ARBA" id="ARBA00022741"/>
    </source>
</evidence>
<dbReference type="GO" id="GO:0046983">
    <property type="term" value="F:protein dimerization activity"/>
    <property type="evidence" value="ECO:0007669"/>
    <property type="project" value="InterPro"/>
</dbReference>
<keyword evidence="10" id="KW-0812">Transmembrane</keyword>
<dbReference type="Gene3D" id="1.20.5.1930">
    <property type="match status" value="1"/>
</dbReference>
<dbReference type="GO" id="GO:0000155">
    <property type="term" value="F:phosphorelay sensor kinase activity"/>
    <property type="evidence" value="ECO:0007669"/>
    <property type="project" value="InterPro"/>
</dbReference>
<dbReference type="PANTHER" id="PTHR24421">
    <property type="entry name" value="NITRATE/NITRITE SENSOR PROTEIN NARX-RELATED"/>
    <property type="match status" value="1"/>
</dbReference>
<protein>
    <recommendedName>
        <fullName evidence="2">histidine kinase</fullName>
        <ecNumber evidence="2">2.7.13.3</ecNumber>
    </recommendedName>
</protein>
<gene>
    <name evidence="12" type="ORF">BC793_112233</name>
</gene>
<evidence type="ECO:0000256" key="2">
    <source>
        <dbReference type="ARBA" id="ARBA00012438"/>
    </source>
</evidence>
<keyword evidence="7" id="KW-0067">ATP-binding</keyword>
<evidence type="ECO:0000256" key="1">
    <source>
        <dbReference type="ARBA" id="ARBA00000085"/>
    </source>
</evidence>
<reference evidence="12 13" key="1">
    <citation type="submission" date="2018-05" db="EMBL/GenBank/DDBJ databases">
        <title>Genomic Encyclopedia of Archaeal and Bacterial Type Strains, Phase II (KMG-II): from individual species to whole genera.</title>
        <authorList>
            <person name="Goeker M."/>
        </authorList>
    </citation>
    <scope>NUCLEOTIDE SEQUENCE [LARGE SCALE GENOMIC DNA]</scope>
    <source>
        <strain evidence="12 13">DSM 45184</strain>
    </source>
</reference>
<keyword evidence="3" id="KW-0597">Phosphoprotein</keyword>
<dbReference type="InterPro" id="IPR025828">
    <property type="entry name" value="Put_sensor_dom"/>
</dbReference>
<name>A0A316FD01_9ACTN</name>
<dbReference type="Pfam" id="PF13796">
    <property type="entry name" value="Sensor"/>
    <property type="match status" value="1"/>
</dbReference>
<keyword evidence="4" id="KW-0808">Transferase</keyword>
<keyword evidence="13" id="KW-1185">Reference proteome</keyword>
<organism evidence="12 13">
    <name type="scientific">Actinoplanes xinjiangensis</name>
    <dbReference type="NCBI Taxonomy" id="512350"/>
    <lineage>
        <taxon>Bacteria</taxon>
        <taxon>Bacillati</taxon>
        <taxon>Actinomycetota</taxon>
        <taxon>Actinomycetes</taxon>
        <taxon>Micromonosporales</taxon>
        <taxon>Micromonosporaceae</taxon>
        <taxon>Actinoplanes</taxon>
    </lineage>
</organism>
<sequence length="430" mass="45565">MLSAMKLLNTIFDRRSRKGLAYLLLVLPIDLLSFVLLLLGSLLGTVLLLTPLGAWVLAAVLRGAAGLGGSRRALAARMLGDRVPAPARPVAADAGLFGWRRAILKDAVSWRILAYALIKPPVAVLSLALAGGFYMYGLISLIYLPFYDGELGTEALGILVTSVILLLLGPWMLRSVLGVERLMIRGLLGPTRINQRISDLQDSRDRAVKDADITLRRIERDLHDGAQARLIGVGMHLAIVRELVGAQAPTEQIVAAVDTAQATLATAVGELRDLVRGIHPPVLDAGLEAALATVAAGSAVPVAVEIDLPRRPPPALESIAYFTVCELLTNAGRHSGARNATIRVDLRDDVLRLRVHDDGQGGAHQRAGGGLAGLSERIRVVDGRLAIDSPAGGPTIVTAEIPCPAKEKPLRHEGSDRAGSPAGSELPVLR</sequence>
<feature type="transmembrane region" description="Helical" evidence="10">
    <location>
        <begin position="20"/>
        <end position="40"/>
    </location>
</feature>
<accession>A0A316FD01</accession>
<dbReference type="EC" id="2.7.13.3" evidence="2"/>
<evidence type="ECO:0000313" key="12">
    <source>
        <dbReference type="EMBL" id="PWK44357.1"/>
    </source>
</evidence>
<comment type="caution">
    <text evidence="12">The sequence shown here is derived from an EMBL/GenBank/DDBJ whole genome shotgun (WGS) entry which is preliminary data.</text>
</comment>
<dbReference type="InterPro" id="IPR050482">
    <property type="entry name" value="Sensor_HK_TwoCompSys"/>
</dbReference>
<feature type="transmembrane region" description="Helical" evidence="10">
    <location>
        <begin position="122"/>
        <end position="143"/>
    </location>
</feature>
<dbReference type="Gene3D" id="3.30.565.10">
    <property type="entry name" value="Histidine kinase-like ATPase, C-terminal domain"/>
    <property type="match status" value="1"/>
</dbReference>
<feature type="region of interest" description="Disordered" evidence="9">
    <location>
        <begin position="403"/>
        <end position="430"/>
    </location>
</feature>
<dbReference type="Pfam" id="PF07730">
    <property type="entry name" value="HisKA_3"/>
    <property type="match status" value="1"/>
</dbReference>
<dbReference type="SMART" id="SM00387">
    <property type="entry name" value="HATPase_c"/>
    <property type="match status" value="1"/>
</dbReference>
<feature type="transmembrane region" description="Helical" evidence="10">
    <location>
        <begin position="155"/>
        <end position="173"/>
    </location>
</feature>
<dbReference type="AlphaFoldDB" id="A0A316FD01"/>
<feature type="domain" description="Histidine kinase/HSP90-like ATPase" evidence="11">
    <location>
        <begin position="315"/>
        <end position="405"/>
    </location>
</feature>
<dbReference type="GO" id="GO:0016020">
    <property type="term" value="C:membrane"/>
    <property type="evidence" value="ECO:0007669"/>
    <property type="project" value="InterPro"/>
</dbReference>
<keyword evidence="5" id="KW-0547">Nucleotide-binding</keyword>
<evidence type="ECO:0000256" key="7">
    <source>
        <dbReference type="ARBA" id="ARBA00022840"/>
    </source>
</evidence>
<evidence type="ECO:0000256" key="3">
    <source>
        <dbReference type="ARBA" id="ARBA00022553"/>
    </source>
</evidence>
<proteinExistence type="predicted"/>
<keyword evidence="6 12" id="KW-0418">Kinase</keyword>
<evidence type="ECO:0000313" key="13">
    <source>
        <dbReference type="Proteomes" id="UP000245697"/>
    </source>
</evidence>
<dbReference type="InterPro" id="IPR036890">
    <property type="entry name" value="HATPase_C_sf"/>
</dbReference>
<evidence type="ECO:0000256" key="4">
    <source>
        <dbReference type="ARBA" id="ARBA00022679"/>
    </source>
</evidence>
<evidence type="ECO:0000256" key="8">
    <source>
        <dbReference type="ARBA" id="ARBA00023012"/>
    </source>
</evidence>
<evidence type="ECO:0000256" key="9">
    <source>
        <dbReference type="SAM" id="MobiDB-lite"/>
    </source>
</evidence>
<evidence type="ECO:0000256" key="6">
    <source>
        <dbReference type="ARBA" id="ARBA00022777"/>
    </source>
</evidence>
<dbReference type="CDD" id="cd16917">
    <property type="entry name" value="HATPase_UhpB-NarQ-NarX-like"/>
    <property type="match status" value="1"/>
</dbReference>
<dbReference type="PANTHER" id="PTHR24421:SF10">
    <property type="entry name" value="NITRATE_NITRITE SENSOR PROTEIN NARQ"/>
    <property type="match status" value="1"/>
</dbReference>
<feature type="compositionally biased region" description="Basic and acidic residues" evidence="9">
    <location>
        <begin position="405"/>
        <end position="416"/>
    </location>
</feature>
<evidence type="ECO:0000259" key="11">
    <source>
        <dbReference type="SMART" id="SM00387"/>
    </source>
</evidence>
<keyword evidence="10" id="KW-0472">Membrane</keyword>
<dbReference type="SUPFAM" id="SSF55874">
    <property type="entry name" value="ATPase domain of HSP90 chaperone/DNA topoisomerase II/histidine kinase"/>
    <property type="match status" value="1"/>
</dbReference>
<dbReference type="InterPro" id="IPR003594">
    <property type="entry name" value="HATPase_dom"/>
</dbReference>
<comment type="catalytic activity">
    <reaction evidence="1">
        <text>ATP + protein L-histidine = ADP + protein N-phospho-L-histidine.</text>
        <dbReference type="EC" id="2.7.13.3"/>
    </reaction>
</comment>
<dbReference type="InterPro" id="IPR011712">
    <property type="entry name" value="Sig_transdc_His_kin_sub3_dim/P"/>
</dbReference>
<keyword evidence="10" id="KW-1133">Transmembrane helix</keyword>
<dbReference type="EMBL" id="QGGR01000012">
    <property type="protein sequence ID" value="PWK44357.1"/>
    <property type="molecule type" value="Genomic_DNA"/>
</dbReference>